<gene>
    <name evidence="2" type="ORF">HUN01_30955</name>
</gene>
<dbReference type="KEGG" id="ned:HUN01_30955"/>
<proteinExistence type="predicted"/>
<protein>
    <submittedName>
        <fullName evidence="2">NAD(P)-dependent oxidoreductase</fullName>
    </submittedName>
</protein>
<accession>A0A7D7QX47</accession>
<dbReference type="InterPro" id="IPR036291">
    <property type="entry name" value="NAD(P)-bd_dom_sf"/>
</dbReference>
<evidence type="ECO:0000313" key="2">
    <source>
        <dbReference type="EMBL" id="QMS91803.1"/>
    </source>
</evidence>
<keyword evidence="3" id="KW-1185">Reference proteome</keyword>
<feature type="domain" description="NAD-dependent epimerase/dehydratase" evidence="1">
    <location>
        <begin position="3"/>
        <end position="160"/>
    </location>
</feature>
<sequence>MKVLVTGNQGMIGSVVEKVLRADGCEVIGFDIENGHNILNPNEISSALVDCDAVVHLAALLGKSEDMPDEIMAVNLLGTSHILSAAAEAKLKRVVFFSSVDVLGIFKGERKPDYLPLDDNHLCYPTTPYAVSKRLGEEMCRYFTDSTGIPTICLRPPGVFDEETYDFIISNRQANPDFEWNPFWEYGAFLDVRDAAEAARSALFCPNPGHVTLLLCADDISSAHRTSQEMAQSLLPEVDWRGGNEYEYEPYKALINTQLAKEILQWVPRYKWRPSSNASALQAP</sequence>
<dbReference type="SUPFAM" id="SSF51735">
    <property type="entry name" value="NAD(P)-binding Rossmann-fold domains"/>
    <property type="match status" value="1"/>
</dbReference>
<evidence type="ECO:0000313" key="3">
    <source>
        <dbReference type="Proteomes" id="UP000514713"/>
    </source>
</evidence>
<dbReference type="RefSeq" id="WP_181929370.1">
    <property type="nucleotide sequence ID" value="NZ_CP054698.1"/>
</dbReference>
<dbReference type="PANTHER" id="PTHR43245:SF55">
    <property type="entry name" value="NAD(P)-BINDING DOMAIN-CONTAINING PROTEIN"/>
    <property type="match status" value="1"/>
</dbReference>
<dbReference type="Proteomes" id="UP000514713">
    <property type="component" value="Chromosome"/>
</dbReference>
<name>A0A7D7QX47_9NOSO</name>
<dbReference type="Gene3D" id="3.40.50.720">
    <property type="entry name" value="NAD(P)-binding Rossmann-like Domain"/>
    <property type="match status" value="1"/>
</dbReference>
<reference evidence="3" key="1">
    <citation type="submission" date="2020-06" db="EMBL/GenBank/DDBJ databases">
        <title>Nostoc edaphicum CCNP1411 genome.</title>
        <authorList>
            <person name="Fidor A."/>
            <person name="Grabski M."/>
            <person name="Gawor J."/>
            <person name="Gromadka R."/>
            <person name="Wegrzyn G."/>
            <person name="Mazur-Marzec H."/>
        </authorList>
    </citation>
    <scope>NUCLEOTIDE SEQUENCE [LARGE SCALE GENOMIC DNA]</scope>
    <source>
        <strain evidence="3">CCNP1411</strain>
    </source>
</reference>
<dbReference type="EMBL" id="CP054698">
    <property type="protein sequence ID" value="QMS91803.1"/>
    <property type="molecule type" value="Genomic_DNA"/>
</dbReference>
<dbReference type="AlphaFoldDB" id="A0A7D7QX47"/>
<dbReference type="PANTHER" id="PTHR43245">
    <property type="entry name" value="BIFUNCTIONAL POLYMYXIN RESISTANCE PROTEIN ARNA"/>
    <property type="match status" value="1"/>
</dbReference>
<organism evidence="2 3">
    <name type="scientific">Nostoc edaphicum CCNP1411</name>
    <dbReference type="NCBI Taxonomy" id="1472755"/>
    <lineage>
        <taxon>Bacteria</taxon>
        <taxon>Bacillati</taxon>
        <taxon>Cyanobacteriota</taxon>
        <taxon>Cyanophyceae</taxon>
        <taxon>Nostocales</taxon>
        <taxon>Nostocaceae</taxon>
        <taxon>Nostoc</taxon>
    </lineage>
</organism>
<dbReference type="Pfam" id="PF01370">
    <property type="entry name" value="Epimerase"/>
    <property type="match status" value="1"/>
</dbReference>
<dbReference type="InterPro" id="IPR050177">
    <property type="entry name" value="Lipid_A_modif_metabolic_enz"/>
</dbReference>
<dbReference type="InterPro" id="IPR001509">
    <property type="entry name" value="Epimerase_deHydtase"/>
</dbReference>
<dbReference type="CDD" id="cd08946">
    <property type="entry name" value="SDR_e"/>
    <property type="match status" value="1"/>
</dbReference>
<evidence type="ECO:0000259" key="1">
    <source>
        <dbReference type="Pfam" id="PF01370"/>
    </source>
</evidence>